<dbReference type="Gene3D" id="3.40.630.170">
    <property type="match status" value="1"/>
</dbReference>
<organism evidence="9">
    <name type="scientific">Picocystis salinarum</name>
    <dbReference type="NCBI Taxonomy" id="88271"/>
    <lineage>
        <taxon>Eukaryota</taxon>
        <taxon>Viridiplantae</taxon>
        <taxon>Chlorophyta</taxon>
        <taxon>Picocystophyceae</taxon>
        <taxon>Picocystales</taxon>
        <taxon>Picocystaceae</taxon>
        <taxon>Picocystis</taxon>
    </lineage>
</organism>
<sequence>MDPRIKDMLQERLEAEKREAEEKAHKFWGSQPVVQFDADRTDLKEGPLDPTLSQVRDEPYSLPESFEWYSCDLDDQEECREVYDLLTNNYVEDSDAMFRFDYSPEFLRWALHVPGYTKDWHLAVRVKTPTGNGKMVGFISAVPQAIRINDTSMPMVEINFLCVHKKLRSKRLAPVLIKEITRRAKIRNVFQAVYTAGVVLPGYIGICRYYHRQINCQKLIDVGFSRLPPKTTLAKQIKTHRLPEKQHLGMRRMRKEDIPQLTVMLAAELARYKLAPVFTESDVGHLFSPVEGVIECYVKETDGKLTDMFSYYNLPSTVLYNSEYSSLKAAYSYYNVANTVPLYDLFREALVVARDQGYDVFNALDLMENEDIFEDLKFGIGDGHLQYYLYNWKVQNVMKPKEIGLVLL</sequence>
<dbReference type="PROSITE" id="PS00975">
    <property type="entry name" value="NMT_1"/>
    <property type="match status" value="1"/>
</dbReference>
<evidence type="ECO:0000256" key="6">
    <source>
        <dbReference type="RuleBase" id="RU004178"/>
    </source>
</evidence>
<feature type="domain" description="Glycylpeptide N-tetradecanoyltransferase C-terminal" evidence="8">
    <location>
        <begin position="221"/>
        <end position="403"/>
    </location>
</feature>
<proteinExistence type="inferred from homology"/>
<dbReference type="Pfam" id="PF01233">
    <property type="entry name" value="NMT"/>
    <property type="match status" value="1"/>
</dbReference>
<evidence type="ECO:0000256" key="5">
    <source>
        <dbReference type="RuleBase" id="RU000586"/>
    </source>
</evidence>
<dbReference type="FunFam" id="3.40.630.170:FF:000003">
    <property type="entry name" value="Glycylpeptide N-tetradecanoyltransferase"/>
    <property type="match status" value="1"/>
</dbReference>
<dbReference type="GO" id="GO:0005737">
    <property type="term" value="C:cytoplasm"/>
    <property type="evidence" value="ECO:0007669"/>
    <property type="project" value="TreeGrafter"/>
</dbReference>
<evidence type="ECO:0000256" key="4">
    <source>
        <dbReference type="ARBA" id="ARBA00023315"/>
    </source>
</evidence>
<dbReference type="PANTHER" id="PTHR11377">
    <property type="entry name" value="N-MYRISTOYL TRANSFERASE"/>
    <property type="match status" value="1"/>
</dbReference>
<evidence type="ECO:0000256" key="3">
    <source>
        <dbReference type="ARBA" id="ARBA00022679"/>
    </source>
</evidence>
<feature type="domain" description="Glycylpeptide N-tetradecanoyltransferase N-terminal" evidence="7">
    <location>
        <begin position="51"/>
        <end position="207"/>
    </location>
</feature>
<accession>A0A7S3XBD3</accession>
<name>A0A7S3XBD3_9CHLO</name>
<dbReference type="PROSITE" id="PS00976">
    <property type="entry name" value="NMT_2"/>
    <property type="match status" value="1"/>
</dbReference>
<dbReference type="InterPro" id="IPR022677">
    <property type="entry name" value="NMT_C"/>
</dbReference>
<dbReference type="SUPFAM" id="SSF55729">
    <property type="entry name" value="Acyl-CoA N-acyltransferases (Nat)"/>
    <property type="match status" value="2"/>
</dbReference>
<evidence type="ECO:0000259" key="8">
    <source>
        <dbReference type="Pfam" id="PF02799"/>
    </source>
</evidence>
<dbReference type="PANTHER" id="PTHR11377:SF5">
    <property type="entry name" value="GLYCYLPEPTIDE N-TETRADECANOYLTRANSFERASE"/>
    <property type="match status" value="1"/>
</dbReference>
<dbReference type="InterPro" id="IPR022678">
    <property type="entry name" value="NMT_CS"/>
</dbReference>
<dbReference type="PIRSF" id="PIRSF015892">
    <property type="entry name" value="N-myristl_transf"/>
    <property type="match status" value="1"/>
</dbReference>
<keyword evidence="4 5" id="KW-0012">Acyltransferase</keyword>
<gene>
    <name evidence="9" type="ORF">PSAL00342_LOCUS237</name>
</gene>
<comment type="similarity">
    <text evidence="1 6">Belongs to the NMT family.</text>
</comment>
<protein>
    <recommendedName>
        <fullName evidence="2 5">Glycylpeptide N-tetradecanoyltransferase</fullName>
        <ecNumber evidence="2 5">2.3.1.97</ecNumber>
    </recommendedName>
</protein>
<reference evidence="9" key="1">
    <citation type="submission" date="2021-01" db="EMBL/GenBank/DDBJ databases">
        <authorList>
            <person name="Corre E."/>
            <person name="Pelletier E."/>
            <person name="Niang G."/>
            <person name="Scheremetjew M."/>
            <person name="Finn R."/>
            <person name="Kale V."/>
            <person name="Holt S."/>
            <person name="Cochrane G."/>
            <person name="Meng A."/>
            <person name="Brown T."/>
            <person name="Cohen L."/>
        </authorList>
    </citation>
    <scope>NUCLEOTIDE SEQUENCE</scope>
    <source>
        <strain evidence="9">CCMP1897</strain>
    </source>
</reference>
<dbReference type="AlphaFoldDB" id="A0A7S3XBD3"/>
<dbReference type="Pfam" id="PF02799">
    <property type="entry name" value="NMT_C"/>
    <property type="match status" value="1"/>
</dbReference>
<evidence type="ECO:0000256" key="1">
    <source>
        <dbReference type="ARBA" id="ARBA00009469"/>
    </source>
</evidence>
<dbReference type="EC" id="2.3.1.97" evidence="2 5"/>
<evidence type="ECO:0000259" key="7">
    <source>
        <dbReference type="Pfam" id="PF01233"/>
    </source>
</evidence>
<evidence type="ECO:0000256" key="2">
    <source>
        <dbReference type="ARBA" id="ARBA00012923"/>
    </source>
</evidence>
<dbReference type="InterPro" id="IPR016181">
    <property type="entry name" value="Acyl_CoA_acyltransferase"/>
</dbReference>
<comment type="catalytic activity">
    <reaction evidence="5">
        <text>N-terminal glycyl-[protein] + tetradecanoyl-CoA = N-tetradecanoylglycyl-[protein] + CoA + H(+)</text>
        <dbReference type="Rhea" id="RHEA:15521"/>
        <dbReference type="Rhea" id="RHEA-COMP:12666"/>
        <dbReference type="Rhea" id="RHEA-COMP:12667"/>
        <dbReference type="ChEBI" id="CHEBI:15378"/>
        <dbReference type="ChEBI" id="CHEBI:57287"/>
        <dbReference type="ChEBI" id="CHEBI:57385"/>
        <dbReference type="ChEBI" id="CHEBI:64723"/>
        <dbReference type="ChEBI" id="CHEBI:133050"/>
        <dbReference type="EC" id="2.3.1.97"/>
    </reaction>
</comment>
<evidence type="ECO:0000313" key="9">
    <source>
        <dbReference type="EMBL" id="CAE0606421.1"/>
    </source>
</evidence>
<dbReference type="EMBL" id="HBIS01000278">
    <property type="protein sequence ID" value="CAE0606421.1"/>
    <property type="molecule type" value="Transcribed_RNA"/>
</dbReference>
<dbReference type="GO" id="GO:0004379">
    <property type="term" value="F:glycylpeptide N-tetradecanoyltransferase activity"/>
    <property type="evidence" value="ECO:0007669"/>
    <property type="project" value="UniProtKB-EC"/>
</dbReference>
<comment type="function">
    <text evidence="5">Adds a myristoyl group to the N-terminal glycine residue of certain cellular proteins.</text>
</comment>
<keyword evidence="3 5" id="KW-0808">Transferase</keyword>
<dbReference type="InterPro" id="IPR000903">
    <property type="entry name" value="NMT"/>
</dbReference>
<dbReference type="InterPro" id="IPR022676">
    <property type="entry name" value="NMT_N"/>
</dbReference>